<dbReference type="AlphaFoldDB" id="A0ABD3Q6E8"/>
<gene>
    <name evidence="2" type="ORF">ACHAWO_004288</name>
</gene>
<feature type="region of interest" description="Disordered" evidence="1">
    <location>
        <begin position="15"/>
        <end position="41"/>
    </location>
</feature>
<evidence type="ECO:0000313" key="3">
    <source>
        <dbReference type="Proteomes" id="UP001530400"/>
    </source>
</evidence>
<accession>A0ABD3Q6E8</accession>
<evidence type="ECO:0000313" key="2">
    <source>
        <dbReference type="EMBL" id="KAL3795703.1"/>
    </source>
</evidence>
<keyword evidence="3" id="KW-1185">Reference proteome</keyword>
<protein>
    <submittedName>
        <fullName evidence="2">Uncharacterized protein</fullName>
    </submittedName>
</protein>
<comment type="caution">
    <text evidence="2">The sequence shown here is derived from an EMBL/GenBank/DDBJ whole genome shotgun (WGS) entry which is preliminary data.</text>
</comment>
<feature type="compositionally biased region" description="Polar residues" evidence="1">
    <location>
        <begin position="15"/>
        <end position="30"/>
    </location>
</feature>
<sequence length="314" mass="33105">MMSFSSATRALISSTRHLPTLNGRQMSSMATPPPSDKKKSNIREIHSEGPKLDFAAPSPMYIPETKSVSSSIESSPMLEQFKVTAEVTVSKIFPAGFAWQSSSILADQFLGCAPDTVGFALTTGAGDALGVFAGHCAYFFAKKQVLDADGSDGKASIDMEKEIQTGVLLGSAAFFSGTAWQPLVNALQGMDLPFYQVFGGTWVGCATAFYFGLRTARTVLSGPLKHVHYPSFENSRTDKSLSLAIGGATGFFVGTDTAYLPAENFLIGAVGIHEGMSAGTGCVLAGTSTSLGFLAAQTTLNTIYPSGRLWNDGK</sequence>
<reference evidence="2 3" key="1">
    <citation type="submission" date="2024-10" db="EMBL/GenBank/DDBJ databases">
        <title>Updated reference genomes for cyclostephanoid diatoms.</title>
        <authorList>
            <person name="Roberts W.R."/>
            <person name="Alverson A.J."/>
        </authorList>
    </citation>
    <scope>NUCLEOTIDE SEQUENCE [LARGE SCALE GENOMIC DNA]</scope>
    <source>
        <strain evidence="2 3">AJA010-31</strain>
    </source>
</reference>
<dbReference type="EMBL" id="JALLPJ020000312">
    <property type="protein sequence ID" value="KAL3795703.1"/>
    <property type="molecule type" value="Genomic_DNA"/>
</dbReference>
<proteinExistence type="predicted"/>
<dbReference type="Proteomes" id="UP001530400">
    <property type="component" value="Unassembled WGS sequence"/>
</dbReference>
<organism evidence="2 3">
    <name type="scientific">Cyclotella atomus</name>
    <dbReference type="NCBI Taxonomy" id="382360"/>
    <lineage>
        <taxon>Eukaryota</taxon>
        <taxon>Sar</taxon>
        <taxon>Stramenopiles</taxon>
        <taxon>Ochrophyta</taxon>
        <taxon>Bacillariophyta</taxon>
        <taxon>Coscinodiscophyceae</taxon>
        <taxon>Thalassiosirophycidae</taxon>
        <taxon>Stephanodiscales</taxon>
        <taxon>Stephanodiscaceae</taxon>
        <taxon>Cyclotella</taxon>
    </lineage>
</organism>
<evidence type="ECO:0000256" key="1">
    <source>
        <dbReference type="SAM" id="MobiDB-lite"/>
    </source>
</evidence>
<name>A0ABD3Q6E8_9STRA</name>